<evidence type="ECO:0000313" key="4">
    <source>
        <dbReference type="Proteomes" id="UP000478546"/>
    </source>
</evidence>
<reference evidence="3 4" key="1">
    <citation type="submission" date="2020-01" db="EMBL/GenBank/DDBJ databases">
        <authorList>
            <person name="Kim M.K."/>
        </authorList>
    </citation>
    <scope>NUCLEOTIDE SEQUENCE [LARGE SCALE GENOMIC DNA]</scope>
    <source>
        <strain evidence="3 4">BT213</strain>
    </source>
</reference>
<organism evidence="3 4">
    <name type="scientific">Pontibacter fetidus</name>
    <dbReference type="NCBI Taxonomy" id="2700082"/>
    <lineage>
        <taxon>Bacteria</taxon>
        <taxon>Pseudomonadati</taxon>
        <taxon>Bacteroidota</taxon>
        <taxon>Cytophagia</taxon>
        <taxon>Cytophagales</taxon>
        <taxon>Hymenobacteraceae</taxon>
        <taxon>Pontibacter</taxon>
    </lineage>
</organism>
<dbReference type="RefSeq" id="WP_162346182.1">
    <property type="nucleotide sequence ID" value="NZ_JAAEAA010000010.1"/>
</dbReference>
<accession>A0A6B2GYR6</accession>
<dbReference type="InterPro" id="IPR025510">
    <property type="entry name" value="DUF4397"/>
</dbReference>
<sequence>MKKNWMKLMLLAILPAAMLVSCDEDGDDDLPPSSMGEAKVMVVHASPDAPGVDLLVDDKKVNTSALNYPSNTGYLAVEAGERNIKVNAAGTQTSVINGMLTFTKDMNYSIFATGSLADDDIEPLVVEDDLAAPANGTAKVRFIHLSPDAPMVDIAATAATSTDEAILFDDVMFREATEFKEVPTGVYNLRVLVSDGGAEALKVANVSLVSGGIYTIYAKGFATPREGNANTLGAEIITNVSPK</sequence>
<feature type="chain" id="PRO_5025336986" evidence="1">
    <location>
        <begin position="23"/>
        <end position="243"/>
    </location>
</feature>
<evidence type="ECO:0000259" key="2">
    <source>
        <dbReference type="Pfam" id="PF14344"/>
    </source>
</evidence>
<dbReference type="PROSITE" id="PS51257">
    <property type="entry name" value="PROKAR_LIPOPROTEIN"/>
    <property type="match status" value="1"/>
</dbReference>
<keyword evidence="1" id="KW-0732">Signal</keyword>
<keyword evidence="4" id="KW-1185">Reference proteome</keyword>
<dbReference type="Pfam" id="PF14344">
    <property type="entry name" value="DUF4397"/>
    <property type="match status" value="1"/>
</dbReference>
<proteinExistence type="predicted"/>
<gene>
    <name evidence="3" type="ORF">GWO68_09330</name>
</gene>
<name>A0A6B2GYR6_9BACT</name>
<comment type="caution">
    <text evidence="3">The sequence shown here is derived from an EMBL/GenBank/DDBJ whole genome shotgun (WGS) entry which is preliminary data.</text>
</comment>
<evidence type="ECO:0000256" key="1">
    <source>
        <dbReference type="SAM" id="SignalP"/>
    </source>
</evidence>
<dbReference type="EMBL" id="JAAEAA010000010">
    <property type="protein sequence ID" value="NDK56119.1"/>
    <property type="molecule type" value="Genomic_DNA"/>
</dbReference>
<dbReference type="Proteomes" id="UP000478546">
    <property type="component" value="Unassembled WGS sequence"/>
</dbReference>
<evidence type="ECO:0000313" key="3">
    <source>
        <dbReference type="EMBL" id="NDK56119.1"/>
    </source>
</evidence>
<protein>
    <submittedName>
        <fullName evidence="3">DUF4397 domain-containing protein</fullName>
    </submittedName>
</protein>
<feature type="signal peptide" evidence="1">
    <location>
        <begin position="1"/>
        <end position="22"/>
    </location>
</feature>
<feature type="domain" description="DUF4397" evidence="2">
    <location>
        <begin position="38"/>
        <end position="155"/>
    </location>
</feature>
<dbReference type="AlphaFoldDB" id="A0A6B2GYR6"/>